<dbReference type="GeneID" id="77801437"/>
<name>A0ABY7CUN2_9BASI</name>
<protein>
    <submittedName>
        <fullName evidence="1">Uncharacterized protein</fullName>
    </submittedName>
</protein>
<dbReference type="EMBL" id="CP110430">
    <property type="protein sequence ID" value="WAQ88951.1"/>
    <property type="molecule type" value="Genomic_DNA"/>
</dbReference>
<dbReference type="Proteomes" id="UP001164743">
    <property type="component" value="Chromosome 10A"/>
</dbReference>
<sequence>MVRYVNGKLAVSFSVTEPTRGSKDVKHIHLDPEEVRGELRLEKIKRARKAAFAQLRALERLSSGPDRLVVDSIQPGEKLHWKHWDEFYRPREENPETADVVEMSDAFKRAEERKRADMINWRTSHKLEKNVKRIEWDLENVYGALKLEKESGGEAAIAKLRESEAKLHENEGTLQEYALWYEVDAIRRKGQIYQLPQAAVKLLSETSSNFHNWQAKATLAKPLPSKPNKK</sequence>
<dbReference type="RefSeq" id="XP_053024506.1">
    <property type="nucleotide sequence ID" value="XM_053160542.1"/>
</dbReference>
<accession>A0ABY7CUN2</accession>
<gene>
    <name evidence="1" type="ORF">PtA15_10A374</name>
</gene>
<reference evidence="1" key="1">
    <citation type="submission" date="2022-10" db="EMBL/GenBank/DDBJ databases">
        <title>Puccinia triticina Genome sequencing and assembly.</title>
        <authorList>
            <person name="Li C."/>
        </authorList>
    </citation>
    <scope>NUCLEOTIDE SEQUENCE</scope>
    <source>
        <strain evidence="1">Pt15</strain>
    </source>
</reference>
<proteinExistence type="predicted"/>
<keyword evidence="2" id="KW-1185">Reference proteome</keyword>
<evidence type="ECO:0000313" key="1">
    <source>
        <dbReference type="EMBL" id="WAQ88951.1"/>
    </source>
</evidence>
<organism evidence="1 2">
    <name type="scientific">Puccinia triticina</name>
    <dbReference type="NCBI Taxonomy" id="208348"/>
    <lineage>
        <taxon>Eukaryota</taxon>
        <taxon>Fungi</taxon>
        <taxon>Dikarya</taxon>
        <taxon>Basidiomycota</taxon>
        <taxon>Pucciniomycotina</taxon>
        <taxon>Pucciniomycetes</taxon>
        <taxon>Pucciniales</taxon>
        <taxon>Pucciniaceae</taxon>
        <taxon>Puccinia</taxon>
    </lineage>
</organism>
<evidence type="ECO:0000313" key="2">
    <source>
        <dbReference type="Proteomes" id="UP001164743"/>
    </source>
</evidence>